<proteinExistence type="predicted"/>
<accession>A0ABY4U0R6</accession>
<evidence type="ECO:0000313" key="3">
    <source>
        <dbReference type="Proteomes" id="UP001056268"/>
    </source>
</evidence>
<keyword evidence="2" id="KW-0326">Glycosidase</keyword>
<organism evidence="2 3">
    <name type="scientific">Rickettsia conorii subsp. raoultii</name>
    <dbReference type="NCBI Taxonomy" id="369822"/>
    <lineage>
        <taxon>Bacteria</taxon>
        <taxon>Pseudomonadati</taxon>
        <taxon>Pseudomonadota</taxon>
        <taxon>Alphaproteobacteria</taxon>
        <taxon>Rickettsiales</taxon>
        <taxon>Rickettsiaceae</taxon>
        <taxon>Rickettsieae</taxon>
        <taxon>Rickettsia</taxon>
        <taxon>spotted fever group</taxon>
    </lineage>
</organism>
<dbReference type="Pfam" id="PF09992">
    <property type="entry name" value="NAGPA"/>
    <property type="match status" value="2"/>
</dbReference>
<reference evidence="2" key="1">
    <citation type="submission" date="2022-05" db="EMBL/GenBank/DDBJ databases">
        <title>Tracking Rickettsia raoultii infection dynamics in vivo by bioorthogonal metabolic labeling.</title>
        <authorList>
            <person name="Zhu D.-Y."/>
            <person name="Jia N."/>
            <person name="Li C."/>
            <person name="Zhang M.-Z."/>
            <person name="Liu H.-B."/>
            <person name="Cao W.-C."/>
        </authorList>
    </citation>
    <scope>NUCLEOTIDE SEQUENCE</scope>
    <source>
        <strain evidence="2">BIME</strain>
    </source>
</reference>
<sequence length="299" mass="33226">MASYLVLENNYNSLLIIDQGNIQITKASAKILVEIGNKSVIPNQVNYFSNLKDITFYNDVWVSTTLTPYTNQEILIDQNRSNFIIKAISKHGDNQIPQKGFILFFPQETSLPAVNINDSVKLNLEFIDKDGKLINLSNTASIVTGIPLLVQNGKNVVDNPKQDDPAHARTALGVRNDGTIVIVEHIYKQHVKDLKLMQVRSILRKEKEINVDKLTIPEALKILEKHLVNDTVIGLTKTELTDYMLSLGYESAINLDGGGSSTLFMGGKIINNVTGDEDEALGEHLVRLVSDAIVLYQII</sequence>
<keyword evidence="3" id="KW-1185">Reference proteome</keyword>
<evidence type="ECO:0000259" key="1">
    <source>
        <dbReference type="Pfam" id="PF09992"/>
    </source>
</evidence>
<dbReference type="Proteomes" id="UP001056268">
    <property type="component" value="Chromosome"/>
</dbReference>
<name>A0ABY4U0R6_RICCR</name>
<feature type="domain" description="Phosphodiester glycosidase" evidence="1">
    <location>
        <begin position="233"/>
        <end position="295"/>
    </location>
</feature>
<gene>
    <name evidence="2" type="ORF">NBT09_02540</name>
</gene>
<dbReference type="RefSeq" id="WP_250720066.1">
    <property type="nucleotide sequence ID" value="NZ_CP010969.1"/>
</dbReference>
<evidence type="ECO:0000313" key="2">
    <source>
        <dbReference type="EMBL" id="URW78232.1"/>
    </source>
</evidence>
<dbReference type="PANTHER" id="PTHR40446:SF2">
    <property type="entry name" value="N-ACETYLGLUCOSAMINE-1-PHOSPHODIESTER ALPHA-N-ACETYLGLUCOSAMINIDASE"/>
    <property type="match status" value="1"/>
</dbReference>
<protein>
    <submittedName>
        <fullName evidence="2">Phosphodiester glycosidase family protein</fullName>
    </submittedName>
</protein>
<dbReference type="GO" id="GO:0016798">
    <property type="term" value="F:hydrolase activity, acting on glycosyl bonds"/>
    <property type="evidence" value="ECO:0007669"/>
    <property type="project" value="UniProtKB-KW"/>
</dbReference>
<dbReference type="EMBL" id="CP098324">
    <property type="protein sequence ID" value="URW78232.1"/>
    <property type="molecule type" value="Genomic_DNA"/>
</dbReference>
<keyword evidence="2" id="KW-0378">Hydrolase</keyword>
<dbReference type="PANTHER" id="PTHR40446">
    <property type="entry name" value="N-ACETYLGLUCOSAMINE-1-PHOSPHODIESTER ALPHA-N-ACETYLGLUCOSAMINIDASE"/>
    <property type="match status" value="1"/>
</dbReference>
<feature type="domain" description="Phosphodiester glycosidase" evidence="1">
    <location>
        <begin position="113"/>
        <end position="183"/>
    </location>
</feature>
<dbReference type="InterPro" id="IPR018711">
    <property type="entry name" value="NAGPA"/>
</dbReference>